<dbReference type="InterPro" id="IPR009057">
    <property type="entry name" value="Homeodomain-like_sf"/>
</dbReference>
<evidence type="ECO:0000256" key="2">
    <source>
        <dbReference type="ARBA" id="ARBA00023125"/>
    </source>
</evidence>
<organism evidence="5 6">
    <name type="scientific">Asticcacaulis aquaticus</name>
    <dbReference type="NCBI Taxonomy" id="2984212"/>
    <lineage>
        <taxon>Bacteria</taxon>
        <taxon>Pseudomonadati</taxon>
        <taxon>Pseudomonadota</taxon>
        <taxon>Alphaproteobacteria</taxon>
        <taxon>Caulobacterales</taxon>
        <taxon>Caulobacteraceae</taxon>
        <taxon>Asticcacaulis</taxon>
    </lineage>
</organism>
<comment type="caution">
    <text evidence="5">The sequence shown here is derived from an EMBL/GenBank/DDBJ whole genome shotgun (WGS) entry which is preliminary data.</text>
</comment>
<dbReference type="SMART" id="SM00342">
    <property type="entry name" value="HTH_ARAC"/>
    <property type="match status" value="1"/>
</dbReference>
<keyword evidence="3" id="KW-0804">Transcription</keyword>
<evidence type="ECO:0000259" key="4">
    <source>
        <dbReference type="PROSITE" id="PS01124"/>
    </source>
</evidence>
<evidence type="ECO:0000313" key="5">
    <source>
        <dbReference type="EMBL" id="MDC7682851.1"/>
    </source>
</evidence>
<gene>
    <name evidence="5" type="ORF">PQU92_06160</name>
</gene>
<accession>A0ABT5HTP1</accession>
<dbReference type="InterPro" id="IPR014710">
    <property type="entry name" value="RmlC-like_jellyroll"/>
</dbReference>
<evidence type="ECO:0000256" key="1">
    <source>
        <dbReference type="ARBA" id="ARBA00023015"/>
    </source>
</evidence>
<dbReference type="Pfam" id="PF12833">
    <property type="entry name" value="HTH_18"/>
    <property type="match status" value="1"/>
</dbReference>
<protein>
    <submittedName>
        <fullName evidence="5">AraC family transcriptional regulator</fullName>
    </submittedName>
</protein>
<evidence type="ECO:0000256" key="3">
    <source>
        <dbReference type="ARBA" id="ARBA00023163"/>
    </source>
</evidence>
<keyword evidence="2" id="KW-0238">DNA-binding</keyword>
<dbReference type="InterPro" id="IPR050204">
    <property type="entry name" value="AraC_XylS_family_regulators"/>
</dbReference>
<dbReference type="PROSITE" id="PS00041">
    <property type="entry name" value="HTH_ARAC_FAMILY_1"/>
    <property type="match status" value="1"/>
</dbReference>
<dbReference type="SUPFAM" id="SSF46689">
    <property type="entry name" value="Homeodomain-like"/>
    <property type="match status" value="2"/>
</dbReference>
<evidence type="ECO:0000313" key="6">
    <source>
        <dbReference type="Proteomes" id="UP001214854"/>
    </source>
</evidence>
<proteinExistence type="predicted"/>
<dbReference type="InterPro" id="IPR018062">
    <property type="entry name" value="HTH_AraC-typ_CS"/>
</dbReference>
<keyword evidence="6" id="KW-1185">Reference proteome</keyword>
<dbReference type="PROSITE" id="PS01124">
    <property type="entry name" value="HTH_ARAC_FAMILY_2"/>
    <property type="match status" value="1"/>
</dbReference>
<dbReference type="Proteomes" id="UP001214854">
    <property type="component" value="Unassembled WGS sequence"/>
</dbReference>
<dbReference type="RefSeq" id="WP_272747329.1">
    <property type="nucleotide sequence ID" value="NZ_JAQQKX010000003.1"/>
</dbReference>
<dbReference type="Gene3D" id="1.10.10.60">
    <property type="entry name" value="Homeodomain-like"/>
    <property type="match status" value="2"/>
</dbReference>
<keyword evidence="1" id="KW-0805">Transcription regulation</keyword>
<dbReference type="EMBL" id="JAQQKX010000003">
    <property type="protein sequence ID" value="MDC7682851.1"/>
    <property type="molecule type" value="Genomic_DNA"/>
</dbReference>
<feature type="domain" description="HTH araC/xylS-type" evidence="4">
    <location>
        <begin position="143"/>
        <end position="241"/>
    </location>
</feature>
<dbReference type="Gene3D" id="2.60.120.10">
    <property type="entry name" value="Jelly Rolls"/>
    <property type="match status" value="1"/>
</dbReference>
<reference evidence="5 6" key="1">
    <citation type="submission" date="2023-01" db="EMBL/GenBank/DDBJ databases">
        <title>Novel species of the genus Asticcacaulis isolated from rivers.</title>
        <authorList>
            <person name="Lu H."/>
        </authorList>
    </citation>
    <scope>NUCLEOTIDE SEQUENCE [LARGE SCALE GENOMIC DNA]</scope>
    <source>
        <strain evidence="5 6">BYS171W</strain>
    </source>
</reference>
<dbReference type="InterPro" id="IPR018060">
    <property type="entry name" value="HTH_AraC"/>
</dbReference>
<sequence>MLTPPSLDLHIRSYGDDPEPDQHTFAQLVLPLSGTLHMDIEGRERRIDPLTAAFVAPNAWHGQTGPNGNRSFILDMDLSAVSPEVTERLMNGTYISIGPAAGKLIEAMHLMADVRPKGFLHHWTPLLLDTLTLETPKPKSRLTALQAAIDAQPGEPWTTEIMARFAGLSISRLHAVFQEDLGLTPHGWLAARRIDHARRLLRDGTAPIAEIAFRLGYSDQSALTRAFRDATGMTPAVWRRQENGSKEP</sequence>
<dbReference type="PANTHER" id="PTHR46796">
    <property type="entry name" value="HTH-TYPE TRANSCRIPTIONAL ACTIVATOR RHAS-RELATED"/>
    <property type="match status" value="1"/>
</dbReference>
<name>A0ABT5HTP1_9CAUL</name>